<comment type="similarity">
    <text evidence="1">Belongs to the short-chain dehydrogenases/reductases (SDR) family.</text>
</comment>
<dbReference type="InterPro" id="IPR002347">
    <property type="entry name" value="SDR_fam"/>
</dbReference>
<accession>A0A8G0LLP5</accession>
<dbReference type="Proteomes" id="UP000826661">
    <property type="component" value="Chromosome V"/>
</dbReference>
<evidence type="ECO:0000256" key="2">
    <source>
        <dbReference type="ARBA" id="ARBA00022857"/>
    </source>
</evidence>
<dbReference type="PANTHER" id="PTHR24320">
    <property type="entry name" value="RETINOL DEHYDROGENASE"/>
    <property type="match status" value="1"/>
</dbReference>
<name>A0A8G0LLP5_9HYPO</name>
<proteinExistence type="inferred from homology"/>
<keyword evidence="5" id="KW-1185">Reference proteome</keyword>
<reference evidence="4 5" key="1">
    <citation type="journal article" date="2021" name="BMC Genomics">
        <title>Telomere-to-telomere genome assembly of asparaginase-producing Trichoderma simmonsii.</title>
        <authorList>
            <person name="Chung D."/>
            <person name="Kwon Y.M."/>
            <person name="Yang Y."/>
        </authorList>
    </citation>
    <scope>NUCLEOTIDE SEQUENCE [LARGE SCALE GENOMIC DNA]</scope>
    <source>
        <strain evidence="4 5">GH-Sj1</strain>
    </source>
</reference>
<protein>
    <submittedName>
        <fullName evidence="4">Uncharacterized protein</fullName>
    </submittedName>
</protein>
<keyword evidence="3" id="KW-0560">Oxidoreductase</keyword>
<dbReference type="AlphaFoldDB" id="A0A8G0LLP5"/>
<evidence type="ECO:0000313" key="5">
    <source>
        <dbReference type="Proteomes" id="UP000826661"/>
    </source>
</evidence>
<keyword evidence="2" id="KW-0521">NADP</keyword>
<dbReference type="InterPro" id="IPR036291">
    <property type="entry name" value="NAD(P)-bd_dom_sf"/>
</dbReference>
<evidence type="ECO:0000313" key="4">
    <source>
        <dbReference type="EMBL" id="QYT01976.1"/>
    </source>
</evidence>
<organism evidence="4 5">
    <name type="scientific">Trichoderma simmonsii</name>
    <dbReference type="NCBI Taxonomy" id="1491479"/>
    <lineage>
        <taxon>Eukaryota</taxon>
        <taxon>Fungi</taxon>
        <taxon>Dikarya</taxon>
        <taxon>Ascomycota</taxon>
        <taxon>Pezizomycotina</taxon>
        <taxon>Sordariomycetes</taxon>
        <taxon>Hypocreomycetidae</taxon>
        <taxon>Hypocreales</taxon>
        <taxon>Hypocreaceae</taxon>
        <taxon>Trichoderma</taxon>
    </lineage>
</organism>
<dbReference type="Gene3D" id="3.40.50.720">
    <property type="entry name" value="NAD(P)-binding Rossmann-like Domain"/>
    <property type="match status" value="1"/>
</dbReference>
<dbReference type="PANTHER" id="PTHR24320:SF282">
    <property type="entry name" value="WW DOMAIN-CONTAINING OXIDOREDUCTASE"/>
    <property type="match status" value="1"/>
</dbReference>
<evidence type="ECO:0000256" key="1">
    <source>
        <dbReference type="ARBA" id="ARBA00006484"/>
    </source>
</evidence>
<dbReference type="GO" id="GO:0016491">
    <property type="term" value="F:oxidoreductase activity"/>
    <property type="evidence" value="ECO:0007669"/>
    <property type="project" value="UniProtKB-KW"/>
</dbReference>
<gene>
    <name evidence="4" type="ORF">H0G86_008985</name>
</gene>
<dbReference type="SUPFAM" id="SSF51735">
    <property type="entry name" value="NAD(P)-binding Rossmann-fold domains"/>
    <property type="match status" value="1"/>
</dbReference>
<dbReference type="EMBL" id="CP075868">
    <property type="protein sequence ID" value="QYT01976.1"/>
    <property type="molecule type" value="Genomic_DNA"/>
</dbReference>
<sequence length="292" mass="31796">MHSKEPEFSENDIPDLSGYVAIVTGGNSGIGYETANQLALHNARVYIASRSQERVNQAIGQMSQAAMGKTLDLHFLQIDLQDLKSVKAAAEHFMTLETRLDILINNAGVMTVPFKLTADGLETQWQVNYVSPHVFTSSLMPLLLSTASTLNTKDRVRVVHVSSDAAFFGPDTVQWNDVNMTSTKGVMELCSQGVTAYSVHPGIVKSNLQGHDPTLMGKVVRVAMKLGAGDTPLHGALNSLYCATSPSAPVQGQGKFFVPVGKPDSRADKWIKDREGNSRLWELGESQLKRLQ</sequence>
<dbReference type="Pfam" id="PF00106">
    <property type="entry name" value="adh_short"/>
    <property type="match status" value="1"/>
</dbReference>
<evidence type="ECO:0000256" key="3">
    <source>
        <dbReference type="ARBA" id="ARBA00023002"/>
    </source>
</evidence>
<dbReference type="PRINTS" id="PR00081">
    <property type="entry name" value="GDHRDH"/>
</dbReference>